<organism evidence="3 4">
    <name type="scientific">Biomphalaria glabrata</name>
    <name type="common">Bloodfluke planorb</name>
    <name type="synonym">Freshwater snail</name>
    <dbReference type="NCBI Taxonomy" id="6526"/>
    <lineage>
        <taxon>Eukaryota</taxon>
        <taxon>Metazoa</taxon>
        <taxon>Spiralia</taxon>
        <taxon>Lophotrochozoa</taxon>
        <taxon>Mollusca</taxon>
        <taxon>Gastropoda</taxon>
        <taxon>Heterobranchia</taxon>
        <taxon>Euthyneura</taxon>
        <taxon>Panpulmonata</taxon>
        <taxon>Hygrophila</taxon>
        <taxon>Lymnaeoidea</taxon>
        <taxon>Planorbidae</taxon>
        <taxon>Biomphalaria</taxon>
    </lineage>
</organism>
<accession>A0A2C9LH62</accession>
<reference evidence="3" key="1">
    <citation type="submission" date="2020-05" db="UniProtKB">
        <authorList>
            <consortium name="EnsemblMetazoa"/>
        </authorList>
    </citation>
    <scope>IDENTIFICATION</scope>
    <source>
        <strain evidence="3">BB02</strain>
    </source>
</reference>
<dbReference type="PANTHER" id="PTHR47385">
    <property type="entry name" value="CALPONIN"/>
    <property type="match status" value="1"/>
</dbReference>
<evidence type="ECO:0000313" key="4">
    <source>
        <dbReference type="Proteomes" id="UP000076420"/>
    </source>
</evidence>
<dbReference type="VEuPathDB" id="VectorBase:BGLB030919"/>
<dbReference type="PRINTS" id="PR00888">
    <property type="entry name" value="SM22CALPONIN"/>
</dbReference>
<dbReference type="SMART" id="SM00033">
    <property type="entry name" value="CH"/>
    <property type="match status" value="1"/>
</dbReference>
<dbReference type="VEuPathDB" id="VectorBase:BGLAX_047859"/>
<feature type="transmembrane region" description="Helical" evidence="1">
    <location>
        <begin position="6"/>
        <end position="24"/>
    </location>
</feature>
<protein>
    <recommendedName>
        <fullName evidence="2">Calponin-homology (CH) domain-containing protein</fullName>
    </recommendedName>
</protein>
<dbReference type="SUPFAM" id="SSF47576">
    <property type="entry name" value="Calponin-homology domain, CH-domain"/>
    <property type="match status" value="1"/>
</dbReference>
<dbReference type="STRING" id="6526.A0A2C9LH62"/>
<evidence type="ECO:0000313" key="3">
    <source>
        <dbReference type="EnsemblMetazoa" id="BGLB030919-PA"/>
    </source>
</evidence>
<dbReference type="KEGG" id="bgt:106050359"/>
<dbReference type="PANTHER" id="PTHR47385:SF14">
    <property type="entry name" value="TRANSGELIN"/>
    <property type="match status" value="1"/>
</dbReference>
<dbReference type="PROSITE" id="PS50021">
    <property type="entry name" value="CH"/>
    <property type="match status" value="1"/>
</dbReference>
<dbReference type="EnsemblMetazoa" id="BGLB030919-RA">
    <property type="protein sequence ID" value="BGLB030919-PA"/>
    <property type="gene ID" value="BGLB030919"/>
</dbReference>
<dbReference type="Pfam" id="PF00307">
    <property type="entry name" value="CH"/>
    <property type="match status" value="1"/>
</dbReference>
<dbReference type="Proteomes" id="UP000076420">
    <property type="component" value="Unassembled WGS sequence"/>
</dbReference>
<dbReference type="AlphaFoldDB" id="A0A2C9LH62"/>
<keyword evidence="1" id="KW-0812">Transmembrane</keyword>
<feature type="domain" description="Calponin-homology (CH)" evidence="2">
    <location>
        <begin position="1"/>
        <end position="92"/>
    </location>
</feature>
<proteinExistence type="predicted"/>
<dbReference type="GO" id="GO:0007015">
    <property type="term" value="P:actin filament organization"/>
    <property type="evidence" value="ECO:0007669"/>
    <property type="project" value="TreeGrafter"/>
</dbReference>
<keyword evidence="1" id="KW-0472">Membrane</keyword>
<name>A0A2C9LH62_BIOGL</name>
<dbReference type="InterPro" id="IPR050606">
    <property type="entry name" value="Calponin-like"/>
</dbReference>
<dbReference type="GO" id="GO:0051015">
    <property type="term" value="F:actin filament binding"/>
    <property type="evidence" value="ECO:0007669"/>
    <property type="project" value="TreeGrafter"/>
</dbReference>
<evidence type="ECO:0000256" key="1">
    <source>
        <dbReference type="SAM" id="Phobius"/>
    </source>
</evidence>
<dbReference type="InterPro" id="IPR036872">
    <property type="entry name" value="CH_dom_sf"/>
</dbReference>
<dbReference type="InterPro" id="IPR001715">
    <property type="entry name" value="CH_dom"/>
</dbReference>
<sequence length="92" mass="10821">MSVEVFFFLLFFYCFFHILFRLINKIKPGVMTKKMNTSKMPFLQMENISNFLEACEKLGVSKTDLFQTVDLYDKINMVQVVNCIYALGRKVT</sequence>
<evidence type="ECO:0000259" key="2">
    <source>
        <dbReference type="PROSITE" id="PS50021"/>
    </source>
</evidence>
<gene>
    <name evidence="3" type="primary">106050359</name>
</gene>
<dbReference type="InterPro" id="IPR003096">
    <property type="entry name" value="SM22_calponin"/>
</dbReference>
<dbReference type="Gene3D" id="1.10.418.10">
    <property type="entry name" value="Calponin-like domain"/>
    <property type="match status" value="1"/>
</dbReference>
<keyword evidence="1" id="KW-1133">Transmembrane helix</keyword>
<dbReference type="GO" id="GO:0015629">
    <property type="term" value="C:actin cytoskeleton"/>
    <property type="evidence" value="ECO:0007669"/>
    <property type="project" value="TreeGrafter"/>
</dbReference>